<dbReference type="Pfam" id="PF00656">
    <property type="entry name" value="Peptidase_C14"/>
    <property type="match status" value="1"/>
</dbReference>
<evidence type="ECO:0000256" key="2">
    <source>
        <dbReference type="SAM" id="SignalP"/>
    </source>
</evidence>
<dbReference type="SMART" id="SM00115">
    <property type="entry name" value="CASc"/>
    <property type="match status" value="1"/>
</dbReference>
<dbReference type="InterPro" id="IPR011600">
    <property type="entry name" value="Pept_C14_caspase"/>
</dbReference>
<dbReference type="Gene3D" id="1.25.40.10">
    <property type="entry name" value="Tetratricopeptide repeat domain"/>
    <property type="match status" value="2"/>
</dbReference>
<dbReference type="PROSITE" id="PS50207">
    <property type="entry name" value="CASPASE_P10"/>
    <property type="match status" value="1"/>
</dbReference>
<name>X7F1X0_9RHOB</name>
<dbReference type="SUPFAM" id="SSF81901">
    <property type="entry name" value="HCP-like"/>
    <property type="match status" value="1"/>
</dbReference>
<dbReference type="eggNOG" id="COG4249">
    <property type="taxonomic scope" value="Bacteria"/>
</dbReference>
<feature type="signal peptide" evidence="2">
    <location>
        <begin position="1"/>
        <end position="19"/>
    </location>
</feature>
<evidence type="ECO:0000313" key="6">
    <source>
        <dbReference type="Proteomes" id="UP000023430"/>
    </source>
</evidence>
<dbReference type="SMART" id="SM00671">
    <property type="entry name" value="SEL1"/>
    <property type="match status" value="5"/>
</dbReference>
<dbReference type="EMBL" id="JAME01000058">
    <property type="protein sequence ID" value="ETX26748.1"/>
    <property type="molecule type" value="Genomic_DNA"/>
</dbReference>
<dbReference type="AlphaFoldDB" id="X7F1X0"/>
<dbReference type="PANTHER" id="PTHR22576:SF37">
    <property type="entry name" value="MUCOSA-ASSOCIATED LYMPHOID TISSUE LYMPHOMA TRANSLOCATION PROTEIN 1"/>
    <property type="match status" value="1"/>
</dbReference>
<dbReference type="RefSeq" id="WP_051492263.1">
    <property type="nucleotide sequence ID" value="NZ_JAME01000058.1"/>
</dbReference>
<dbReference type="Gene3D" id="3.40.50.1460">
    <property type="match status" value="1"/>
</dbReference>
<dbReference type="InterPro" id="IPR015917">
    <property type="entry name" value="Pept_C14A"/>
</dbReference>
<comment type="caution">
    <text evidence="5">The sequence shown here is derived from an EMBL/GenBank/DDBJ whole genome shotgun (WGS) entry which is preliminary data.</text>
</comment>
<keyword evidence="2" id="KW-0732">Signal</keyword>
<evidence type="ECO:0000259" key="3">
    <source>
        <dbReference type="PROSITE" id="PS50207"/>
    </source>
</evidence>
<comment type="similarity">
    <text evidence="1">Belongs to the peptidase C14A family.</text>
</comment>
<dbReference type="STRING" id="1449351.RISW2_19375"/>
<dbReference type="InterPro" id="IPR011990">
    <property type="entry name" value="TPR-like_helical_dom_sf"/>
</dbReference>
<gene>
    <name evidence="5" type="ORF">RISW2_19375</name>
</gene>
<dbReference type="InterPro" id="IPR002138">
    <property type="entry name" value="Pept_C14_p10"/>
</dbReference>
<dbReference type="GO" id="GO:0004197">
    <property type="term" value="F:cysteine-type endopeptidase activity"/>
    <property type="evidence" value="ECO:0007669"/>
    <property type="project" value="InterPro"/>
</dbReference>
<accession>X7F1X0</accession>
<protein>
    <submittedName>
        <fullName evidence="5">Peptidase C14, caspase catalytic subunit p20</fullName>
    </submittedName>
</protein>
<evidence type="ECO:0000313" key="5">
    <source>
        <dbReference type="EMBL" id="ETX26748.1"/>
    </source>
</evidence>
<evidence type="ECO:0000259" key="4">
    <source>
        <dbReference type="PROSITE" id="PS50208"/>
    </source>
</evidence>
<dbReference type="InterPro" id="IPR001309">
    <property type="entry name" value="Pept_C14_p20"/>
</dbReference>
<evidence type="ECO:0000256" key="1">
    <source>
        <dbReference type="ARBA" id="ARBA00010134"/>
    </source>
</evidence>
<dbReference type="PROSITE" id="PS50208">
    <property type="entry name" value="CASPASE_P20"/>
    <property type="match status" value="1"/>
</dbReference>
<dbReference type="PATRIC" id="fig|1449351.3.peg.4348"/>
<dbReference type="InterPro" id="IPR052039">
    <property type="entry name" value="Caspase-related_regulators"/>
</dbReference>
<dbReference type="PANTHER" id="PTHR22576">
    <property type="entry name" value="MUCOSA ASSOCIATED LYMPHOID TISSUE LYMPHOMA TRANSLOCATION PROTEIN 1/PARACASPASE"/>
    <property type="match status" value="1"/>
</dbReference>
<sequence length="643" mass="67799">MTGALRVACILIVAWLAPAAAQERVALVIGNSDYANVGTLKNPRNDASDMAIALEGLGFEVLLGTDLDGAGMRGIARRFTEAVRDADVALLYYAGHGFQVTGTNFLVPTDAAIGHVADVPAQTVSLNELVDAMDHAPGLKLVFLDACRDNPFGGGLDDAAGVESGLARVGSDADFLFSYATQPDNVAYDGTGRNSFFTEAVLNHIYTPGQDVSDMMIAVRRDVMAATGGQQIPWENSSLTRRFSFDTSPVTVSDEAMLWQVAADMGDPALMDLYLDRYPQGTYREEVLAFLDGPGASVQTRAMQTADTEGDDDRLWQLARRTRMRPLIEHYLATYPEGLHAGAARRLLASIPAQSEAEPGNVCRRLATHPRDATAMHAGVSFETLQRNALPAIQSCSAAAIQSPDVAHYVALLARATAASGDLDRAVQLYRQAAERGDLRAMVSLAQLHEAGTGVPQDPAAALALYERAAEGGSADALINLAVNLFEGAGVAQDTDRAIALLRRAAEGGSAKATFNLGVLAQQGAVDTPAAALDYFERAAREGEAQGYRAAAILLDEGRGVAADPDRAANLLLLGAAEDGGEIVAALTSAPEQWSPGTIVAVQERLAAAGYYAGLADGSAGPKFDAALRRWRNGGFDPQVLTQ</sequence>
<dbReference type="GO" id="GO:0006508">
    <property type="term" value="P:proteolysis"/>
    <property type="evidence" value="ECO:0007669"/>
    <property type="project" value="InterPro"/>
</dbReference>
<proteinExistence type="inferred from homology"/>
<dbReference type="Pfam" id="PF08238">
    <property type="entry name" value="Sel1"/>
    <property type="match status" value="5"/>
</dbReference>
<feature type="domain" description="Caspase family p20" evidence="4">
    <location>
        <begin position="22"/>
        <end position="151"/>
    </location>
</feature>
<dbReference type="eggNOG" id="COG0790">
    <property type="taxonomic scope" value="Bacteria"/>
</dbReference>
<dbReference type="SUPFAM" id="SSF52129">
    <property type="entry name" value="Caspase-like"/>
    <property type="match status" value="1"/>
</dbReference>
<dbReference type="InterPro" id="IPR029030">
    <property type="entry name" value="Caspase-like_dom_sf"/>
</dbReference>
<dbReference type="Proteomes" id="UP000023430">
    <property type="component" value="Unassembled WGS sequence"/>
</dbReference>
<keyword evidence="6" id="KW-1185">Reference proteome</keyword>
<dbReference type="OrthoDB" id="9816009at2"/>
<dbReference type="InterPro" id="IPR006597">
    <property type="entry name" value="Sel1-like"/>
</dbReference>
<organism evidence="5 6">
    <name type="scientific">Roseivivax isoporae LMG 25204</name>
    <dbReference type="NCBI Taxonomy" id="1449351"/>
    <lineage>
        <taxon>Bacteria</taxon>
        <taxon>Pseudomonadati</taxon>
        <taxon>Pseudomonadota</taxon>
        <taxon>Alphaproteobacteria</taxon>
        <taxon>Rhodobacterales</taxon>
        <taxon>Roseobacteraceae</taxon>
        <taxon>Roseivivax</taxon>
    </lineage>
</organism>
<feature type="domain" description="Caspase family p10" evidence="3">
    <location>
        <begin position="165"/>
        <end position="247"/>
    </location>
</feature>
<feature type="chain" id="PRO_5004977840" evidence="2">
    <location>
        <begin position="20"/>
        <end position="643"/>
    </location>
</feature>
<reference evidence="5 6" key="1">
    <citation type="submission" date="2014-01" db="EMBL/GenBank/DDBJ databases">
        <title>Roseivivax isoporae LMG 25204 Genome Sequencing.</title>
        <authorList>
            <person name="Lai Q."/>
            <person name="Li G."/>
            <person name="Shao Z."/>
        </authorList>
    </citation>
    <scope>NUCLEOTIDE SEQUENCE [LARGE SCALE GENOMIC DNA]</scope>
    <source>
        <strain evidence="5 6">LMG 25204</strain>
    </source>
</reference>